<evidence type="ECO:0000313" key="2">
    <source>
        <dbReference type="Proteomes" id="UP000541810"/>
    </source>
</evidence>
<dbReference type="Proteomes" id="UP000541810">
    <property type="component" value="Unassembled WGS sequence"/>
</dbReference>
<comment type="caution">
    <text evidence="1">The sequence shown here is derived from an EMBL/GenBank/DDBJ whole genome shotgun (WGS) entry which is preliminary data.</text>
</comment>
<dbReference type="SUPFAM" id="SSF53850">
    <property type="entry name" value="Periplasmic binding protein-like II"/>
    <property type="match status" value="1"/>
</dbReference>
<evidence type="ECO:0000313" key="1">
    <source>
        <dbReference type="EMBL" id="MBB6428489.1"/>
    </source>
</evidence>
<dbReference type="Gene3D" id="3.40.190.10">
    <property type="entry name" value="Periplasmic binding protein-like II"/>
    <property type="match status" value="2"/>
</dbReference>
<organism evidence="1 2">
    <name type="scientific">Algisphaera agarilytica</name>
    <dbReference type="NCBI Taxonomy" id="1385975"/>
    <lineage>
        <taxon>Bacteria</taxon>
        <taxon>Pseudomonadati</taxon>
        <taxon>Planctomycetota</taxon>
        <taxon>Phycisphaerae</taxon>
        <taxon>Phycisphaerales</taxon>
        <taxon>Phycisphaeraceae</taxon>
        <taxon>Algisphaera</taxon>
    </lineage>
</organism>
<dbReference type="PANTHER" id="PTHR43649">
    <property type="entry name" value="ARABINOSE-BINDING PROTEIN-RELATED"/>
    <property type="match status" value="1"/>
</dbReference>
<dbReference type="EMBL" id="JACHGY010000001">
    <property type="protein sequence ID" value="MBB6428489.1"/>
    <property type="molecule type" value="Genomic_DNA"/>
</dbReference>
<sequence length="636" mass="70928">MKFNMNLVGLVLLVGGFVVSLFSVVSRSFDEGALSQNAGDGKKVVQLMHWSLEPGFREAMQDVMDEYNALPHVKEANVELRQLDITERVYAQVLNVHAVSGTAPDICGRGGPDKGAIAQGAGIAQYFDSLGDAGLEPNPYNAPQYLPEGLDPELADALSNGPWRDTLIDGMQASYVLELQDFYAVPTSFVGSVKIFYNENLFADAKALLVEAMQQSPQPSWYRDLVWDRTGDAETGYVVDTPELRAWVLNDEVPETLGRLMMVCEAIWQIGKQTGNDQLVPIAGSSYSDTMFAERYAVPFTSTLAESMNYDGDTWVSGSEAWLSWMAGRWSFEDPAHAAYFDCLREICKQFPPGFLGLDREQARRRFVTAQAGMIATGAWDAKSLFDAAQGTVVTEDNPLLPSEIATEFRGLPHKNHRFGVKIMGFPLPGPDERWHDHITHPASDAQANGSGQFMISQRSPNKAWALDFLRYLTSYSVNVEFNRRAERLPMVIGGLPKAELAAFIPNPEGLASGDRTNPYDTQAGNLRTQYLGQFKNFLSGDLDYDEFVRFVEDAAHDERTGAKRVMYDVWQRQRDQVRSVEALIAVQSARELLQQQPDAANKVIQGTRQSAMLFNATRLKQFWDQEFPGEPFPEY</sequence>
<dbReference type="PANTHER" id="PTHR43649:SF12">
    <property type="entry name" value="DIACETYLCHITOBIOSE BINDING PROTEIN DASA"/>
    <property type="match status" value="1"/>
</dbReference>
<proteinExistence type="predicted"/>
<reference evidence="1 2" key="1">
    <citation type="submission" date="2020-08" db="EMBL/GenBank/DDBJ databases">
        <title>Genomic Encyclopedia of Type Strains, Phase IV (KMG-IV): sequencing the most valuable type-strain genomes for metagenomic binning, comparative biology and taxonomic classification.</title>
        <authorList>
            <person name="Goeker M."/>
        </authorList>
    </citation>
    <scope>NUCLEOTIDE SEQUENCE [LARGE SCALE GENOMIC DNA]</scope>
    <source>
        <strain evidence="1 2">DSM 103725</strain>
    </source>
</reference>
<gene>
    <name evidence="1" type="ORF">HNQ40_000295</name>
</gene>
<keyword evidence="2" id="KW-1185">Reference proteome</keyword>
<dbReference type="RefSeq" id="WP_184675678.1">
    <property type="nucleotide sequence ID" value="NZ_JACHGY010000001.1"/>
</dbReference>
<name>A0A7X0LJ77_9BACT</name>
<accession>A0A7X0LJ77</accession>
<dbReference type="AlphaFoldDB" id="A0A7X0LJ77"/>
<protein>
    <submittedName>
        <fullName evidence="1">Raffinose/stachyose/melibiose transport system substrate-binding protein</fullName>
    </submittedName>
</protein>
<dbReference type="InterPro" id="IPR050490">
    <property type="entry name" value="Bact_solute-bd_prot1"/>
</dbReference>